<dbReference type="RefSeq" id="WP_065078495.1">
    <property type="nucleotide sequence ID" value="NZ_LROS01000022.1"/>
</dbReference>
<organism evidence="1 2">
    <name type="scientific">Clostridium ragsdalei P11</name>
    <dbReference type="NCBI Taxonomy" id="1353534"/>
    <lineage>
        <taxon>Bacteria</taxon>
        <taxon>Bacillati</taxon>
        <taxon>Bacillota</taxon>
        <taxon>Clostridia</taxon>
        <taxon>Eubacteriales</taxon>
        <taxon>Clostridiaceae</taxon>
        <taxon>Clostridium</taxon>
    </lineage>
</organism>
<proteinExistence type="predicted"/>
<gene>
    <name evidence="1" type="ORF">CLRAG_22480</name>
</gene>
<comment type="caution">
    <text evidence="1">The sequence shown here is derived from an EMBL/GenBank/DDBJ whole genome shotgun (WGS) entry which is preliminary data.</text>
</comment>
<evidence type="ECO:0000313" key="2">
    <source>
        <dbReference type="Proteomes" id="UP000093954"/>
    </source>
</evidence>
<dbReference type="AlphaFoldDB" id="A0A1A6ASA9"/>
<name>A0A1A6ASA9_9CLOT</name>
<evidence type="ECO:0008006" key="3">
    <source>
        <dbReference type="Google" id="ProtNLM"/>
    </source>
</evidence>
<evidence type="ECO:0000313" key="1">
    <source>
        <dbReference type="EMBL" id="OBR92954.1"/>
    </source>
</evidence>
<protein>
    <recommendedName>
        <fullName evidence="3">PIN domain-containing protein</fullName>
    </recommendedName>
</protein>
<keyword evidence="2" id="KW-1185">Reference proteome</keyword>
<dbReference type="EMBL" id="LROS01000022">
    <property type="protein sequence ID" value="OBR92954.1"/>
    <property type="molecule type" value="Genomic_DNA"/>
</dbReference>
<sequence length="293" mass="34279">MKNKNKIRVYLDYNIYNRICENIIDDSIFKSNNVKVFLSVAHAEEYYKACKNDINKQNSKKLTDVFNEMVSLTPCGILNPSKTRIKNINEKFNDCLERVKEYDTGDIVINNGKVLHDIQKESVKSYVKDNKKVINYSNLSCNEVWNQKEIIEELNKYSGYIDKYKKITFMQIASLYGFEQAESICNIKSDGFQLKENCYNKLKNNYSLLECVIEFLYNVLGECGYNRDKQERTAISGIHDVQHSIYATYCNYFISEDESFSKRTNAVYTYLGIETQVIRAFEFQKIIKGIIKE</sequence>
<dbReference type="PATRIC" id="fig|1353534.3.peg.2287"/>
<accession>A0A1A6ASA9</accession>
<reference evidence="1 2" key="1">
    <citation type="journal article" date="2012" name="Front. Microbiol.">
        <title>Draft Genome Sequence of the Virulent Strain 01-B526 of the Fish Pathogen Aeromonas salmonicida.</title>
        <authorList>
            <person name="Charette S.J."/>
            <person name="Brochu F."/>
            <person name="Boyle B."/>
            <person name="Filion G."/>
            <person name="Tanaka K.H."/>
            <person name="Derome N."/>
        </authorList>
    </citation>
    <scope>NUCLEOTIDE SEQUENCE [LARGE SCALE GENOMIC DNA]</scope>
    <source>
        <strain evidence="1 2">P11</strain>
    </source>
</reference>
<dbReference type="Proteomes" id="UP000093954">
    <property type="component" value="Unassembled WGS sequence"/>
</dbReference>